<dbReference type="RefSeq" id="WP_091140588.1">
    <property type="nucleotide sequence ID" value="NZ_FMVF01000002.1"/>
</dbReference>
<protein>
    <submittedName>
        <fullName evidence="4">Por secretion system C-terminal sorting domain-containing protein</fullName>
    </submittedName>
</protein>
<dbReference type="InterPro" id="IPR013783">
    <property type="entry name" value="Ig-like_fold"/>
</dbReference>
<dbReference type="PROSITE" id="PS50853">
    <property type="entry name" value="FN3"/>
    <property type="match status" value="1"/>
</dbReference>
<evidence type="ECO:0000256" key="2">
    <source>
        <dbReference type="SAM" id="SignalP"/>
    </source>
</evidence>
<accession>A0A1G5BFW0</accession>
<keyword evidence="1 2" id="KW-0732">Signal</keyword>
<dbReference type="SMART" id="SM00060">
    <property type="entry name" value="FN3"/>
    <property type="match status" value="1"/>
</dbReference>
<dbReference type="Gene3D" id="2.60.120.380">
    <property type="match status" value="1"/>
</dbReference>
<keyword evidence="5" id="KW-1185">Reference proteome</keyword>
<evidence type="ECO:0000313" key="5">
    <source>
        <dbReference type="Proteomes" id="UP000199354"/>
    </source>
</evidence>
<sequence length="795" mass="84230">MKKTTLLTLLLFCFGAVQAQVSGYVLTQSEETYTPLAGGIDTGATGDDGSQNFLNIGFDFNFGGTVYTNFSVNVNGWIRLGNSIATQSWTNLLGNGAPQAPLIAAYWDDHNRNQGIISYAITGDTPNRVLEVDWNNISISTGGGTNSATTGSFKLLLHETTNVIEFVYGSMIPGGQLSASVGLNDMGSFLSVTPGLPSFSSVPANNAINNIAALSGYKLTFTPPVPCAGAPNPGATLSTTTTVCENIPFMLSLENQLVDLGISYQWQSSLDGVNYTDVPTQNSFSFSTVQSATTFYQCIVSCGAESTTSTPIQVVQSNVLQCYCIPTYNNGVTDGDLISNVEIEGTTLSNFTGAVPSGPSYTYYTGQPNYTASLQAGVPYNISVTVGTFGQQEVAVWIDYNDDAVFTEEEKIGYTEAQIGGGGTGVFPILIGCDIPPGLHRMRVRDVWNNNAAAMDPCANYAYGETEDYDVTVLPATGCQRPEGLSADDVSSSSAVLSWDFGCGHITWDVHLTGHGGEFPTGDPSHPNVESGFVLSDLDADTGYEFYVRAHCDGDQVSDWAGPFDFTTLPQGVANDDCETATVLTPGGSFAEHAVVGTNLAATTTVGQPAPTCGTFGFGGDVWFTTVVPEDGSITIEVQSNPGSAVQDTAMTVFSGNCGELTFLGCSDDEGEGAFSMLSFTGLQPGLVLYARVWEYANDTVGTFQISAWSASLKSESFDDVTFRHYPNPVTDLLNLSYDKTITDVAVYNLVGQQVMAKKIGATQTQLDLSGLARGSYLVKVNADGQSKTIKVIKE</sequence>
<dbReference type="Gene3D" id="2.60.40.10">
    <property type="entry name" value="Immunoglobulins"/>
    <property type="match status" value="1"/>
</dbReference>
<dbReference type="Proteomes" id="UP000199354">
    <property type="component" value="Unassembled WGS sequence"/>
</dbReference>
<dbReference type="InterPro" id="IPR003961">
    <property type="entry name" value="FN3_dom"/>
</dbReference>
<dbReference type="SUPFAM" id="SSF49265">
    <property type="entry name" value="Fibronectin type III"/>
    <property type="match status" value="1"/>
</dbReference>
<evidence type="ECO:0000313" key="4">
    <source>
        <dbReference type="EMBL" id="SCX89029.1"/>
    </source>
</evidence>
<dbReference type="OrthoDB" id="1398760at2"/>
<dbReference type="AlphaFoldDB" id="A0A1G5BFW0"/>
<dbReference type="STRING" id="490189.SAMN02927903_00363"/>
<dbReference type="InterPro" id="IPR026444">
    <property type="entry name" value="Secre_tail"/>
</dbReference>
<reference evidence="4 5" key="1">
    <citation type="submission" date="2016-10" db="EMBL/GenBank/DDBJ databases">
        <authorList>
            <person name="de Groot N.N."/>
        </authorList>
    </citation>
    <scope>NUCLEOTIDE SEQUENCE [LARGE SCALE GENOMIC DNA]</scope>
    <source>
        <strain evidence="4 5">CGMCC 1.7031</strain>
    </source>
</reference>
<dbReference type="Pfam" id="PF18962">
    <property type="entry name" value="Por_Secre_tail"/>
    <property type="match status" value="1"/>
</dbReference>
<dbReference type="InterPro" id="IPR036116">
    <property type="entry name" value="FN3_sf"/>
</dbReference>
<organism evidence="4 5">
    <name type="scientific">Flavobacterium caeni</name>
    <dbReference type="NCBI Taxonomy" id="490189"/>
    <lineage>
        <taxon>Bacteria</taxon>
        <taxon>Pseudomonadati</taxon>
        <taxon>Bacteroidota</taxon>
        <taxon>Flavobacteriia</taxon>
        <taxon>Flavobacteriales</taxon>
        <taxon>Flavobacteriaceae</taxon>
        <taxon>Flavobacterium</taxon>
    </lineage>
</organism>
<dbReference type="Pfam" id="PF20009">
    <property type="entry name" value="GEVED"/>
    <property type="match status" value="1"/>
</dbReference>
<gene>
    <name evidence="4" type="ORF">SAMN02927903_00363</name>
</gene>
<name>A0A1G5BFW0_9FLAO</name>
<evidence type="ECO:0000259" key="3">
    <source>
        <dbReference type="PROSITE" id="PS50853"/>
    </source>
</evidence>
<feature type="signal peptide" evidence="2">
    <location>
        <begin position="1"/>
        <end position="19"/>
    </location>
</feature>
<dbReference type="InterPro" id="IPR045474">
    <property type="entry name" value="GEVED"/>
</dbReference>
<feature type="chain" id="PRO_5011774877" evidence="2">
    <location>
        <begin position="20"/>
        <end position="795"/>
    </location>
</feature>
<evidence type="ECO:0000256" key="1">
    <source>
        <dbReference type="ARBA" id="ARBA00022729"/>
    </source>
</evidence>
<proteinExistence type="predicted"/>
<feature type="domain" description="Fibronectin type-III" evidence="3">
    <location>
        <begin position="481"/>
        <end position="571"/>
    </location>
</feature>
<dbReference type="EMBL" id="FMVF01000002">
    <property type="protein sequence ID" value="SCX89029.1"/>
    <property type="molecule type" value="Genomic_DNA"/>
</dbReference>
<dbReference type="NCBIfam" id="TIGR04183">
    <property type="entry name" value="Por_Secre_tail"/>
    <property type="match status" value="1"/>
</dbReference>